<keyword evidence="4" id="KW-1185">Reference proteome</keyword>
<dbReference type="Pfam" id="PF01478">
    <property type="entry name" value="Peptidase_A24"/>
    <property type="match status" value="1"/>
</dbReference>
<name>A0ABU4GHC7_9CLOT</name>
<keyword evidence="1" id="KW-0472">Membrane</keyword>
<evidence type="ECO:0000313" key="4">
    <source>
        <dbReference type="Proteomes" id="UP001276854"/>
    </source>
</evidence>
<dbReference type="GO" id="GO:0004190">
    <property type="term" value="F:aspartic-type endopeptidase activity"/>
    <property type="evidence" value="ECO:0007669"/>
    <property type="project" value="UniProtKB-EC"/>
</dbReference>
<evidence type="ECO:0000313" key="3">
    <source>
        <dbReference type="EMBL" id="MDW2797016.1"/>
    </source>
</evidence>
<accession>A0ABU4GHC7</accession>
<feature type="transmembrane region" description="Helical" evidence="1">
    <location>
        <begin position="81"/>
        <end position="109"/>
    </location>
</feature>
<keyword evidence="1" id="KW-0812">Transmembrane</keyword>
<evidence type="ECO:0000259" key="2">
    <source>
        <dbReference type="Pfam" id="PF01478"/>
    </source>
</evidence>
<dbReference type="InterPro" id="IPR000045">
    <property type="entry name" value="Prepilin_IV_endopep_pep"/>
</dbReference>
<dbReference type="Proteomes" id="UP001276854">
    <property type="component" value="Unassembled WGS sequence"/>
</dbReference>
<keyword evidence="1" id="KW-1133">Transmembrane helix</keyword>
<feature type="transmembrane region" description="Helical" evidence="1">
    <location>
        <begin position="50"/>
        <end position="69"/>
    </location>
</feature>
<organism evidence="3 4">
    <name type="scientific">Clostridium boliviensis</name>
    <dbReference type="NCBI Taxonomy" id="318465"/>
    <lineage>
        <taxon>Bacteria</taxon>
        <taxon>Bacillati</taxon>
        <taxon>Bacillota</taxon>
        <taxon>Clostridia</taxon>
        <taxon>Eubacteriales</taxon>
        <taxon>Clostridiaceae</taxon>
        <taxon>Clostridium</taxon>
    </lineage>
</organism>
<feature type="domain" description="Prepilin type IV endopeptidase peptidase" evidence="2">
    <location>
        <begin position="2"/>
        <end position="107"/>
    </location>
</feature>
<comment type="caution">
    <text evidence="3">The sequence shown here is derived from an EMBL/GenBank/DDBJ whole genome shotgun (WGS) entry which is preliminary data.</text>
</comment>
<dbReference type="Gene3D" id="1.20.120.1220">
    <property type="match status" value="1"/>
</dbReference>
<dbReference type="EMBL" id="JAWONS010000102">
    <property type="protein sequence ID" value="MDW2797016.1"/>
    <property type="molecule type" value="Genomic_DNA"/>
</dbReference>
<evidence type="ECO:0000256" key="1">
    <source>
        <dbReference type="SAM" id="Phobius"/>
    </source>
</evidence>
<keyword evidence="3" id="KW-0378">Hydrolase</keyword>
<reference evidence="3 4" key="1">
    <citation type="submission" date="2023-10" db="EMBL/GenBank/DDBJ databases">
        <title>A novel Glycoside Hydrolase 43-Like Enzyme from Clostrdium boliviensis is an Endo-xylanase, and a Candidate for Xylooligosaccharides Production from Different Xylan Substrates.</title>
        <authorList>
            <person name="Alvarez M.T."/>
            <person name="Rocabado-Villegas L.R."/>
            <person name="Salas-Veizaga D.M."/>
            <person name="Linares-Pasten J.A."/>
            <person name="Gudmundsdottir E.E."/>
            <person name="Hreggvidsson G.O."/>
            <person name="Adlercreutz P."/>
            <person name="Nordberg Karlsson E."/>
        </authorList>
    </citation>
    <scope>NUCLEOTIDE SEQUENCE [LARGE SCALE GENOMIC DNA]</scope>
    <source>
        <strain evidence="3 4">E-1</strain>
    </source>
</reference>
<sequence length="169" mass="18635">MFILAIASHFDVREHRIPNYLVFTGIVMGLCLTLQEAVEDGNLAVLHEMMAFAGRFLVVTAAFFLLFVCRMIGAGDIKTAALIFGYLGFGTGFKAVAGGFIIGAFWSLFLMALKGSTFQRLSYFLTYLRSLFQTKKITAYYSSSRDGYDAVIPLGFCMFLGTLLAVILV</sequence>
<proteinExistence type="predicted"/>
<gene>
    <name evidence="3" type="ORF">RZO55_05410</name>
</gene>
<feature type="transmembrane region" description="Helical" evidence="1">
    <location>
        <begin position="150"/>
        <end position="168"/>
    </location>
</feature>
<dbReference type="EC" id="3.4.23.43" evidence="3"/>
<dbReference type="RefSeq" id="WP_318063275.1">
    <property type="nucleotide sequence ID" value="NZ_JAWONS010000102.1"/>
</dbReference>
<protein>
    <submittedName>
        <fullName evidence="3">Prepilin peptidase</fullName>
        <ecNumber evidence="3">3.4.23.43</ecNumber>
    </submittedName>
</protein>
<feature type="transmembrane region" description="Helical" evidence="1">
    <location>
        <begin position="20"/>
        <end position="38"/>
    </location>
</feature>